<dbReference type="KEGG" id="kphy:AOZ06_50970"/>
<dbReference type="RefSeq" id="WP_054295967.1">
    <property type="nucleotide sequence ID" value="NZ_CP012752.1"/>
</dbReference>
<feature type="transmembrane region" description="Helical" evidence="2">
    <location>
        <begin position="170"/>
        <end position="195"/>
    </location>
</feature>
<dbReference type="GO" id="GO:0005886">
    <property type="term" value="C:plasma membrane"/>
    <property type="evidence" value="ECO:0007669"/>
    <property type="project" value="TreeGrafter"/>
</dbReference>
<dbReference type="GO" id="GO:0004713">
    <property type="term" value="F:protein tyrosine kinase activity"/>
    <property type="evidence" value="ECO:0007669"/>
    <property type="project" value="TreeGrafter"/>
</dbReference>
<organism evidence="3 4">
    <name type="scientific">Kibdelosporangium phytohabitans</name>
    <dbReference type="NCBI Taxonomy" id="860235"/>
    <lineage>
        <taxon>Bacteria</taxon>
        <taxon>Bacillati</taxon>
        <taxon>Actinomycetota</taxon>
        <taxon>Actinomycetes</taxon>
        <taxon>Pseudonocardiales</taxon>
        <taxon>Pseudonocardiaceae</taxon>
        <taxon>Kibdelosporangium</taxon>
    </lineage>
</organism>
<dbReference type="AlphaFoldDB" id="A0A0N7F5F6"/>
<feature type="region of interest" description="Disordered" evidence="1">
    <location>
        <begin position="210"/>
        <end position="229"/>
    </location>
</feature>
<keyword evidence="2" id="KW-0812">Transmembrane</keyword>
<feature type="transmembrane region" description="Helical" evidence="2">
    <location>
        <begin position="7"/>
        <end position="28"/>
    </location>
</feature>
<reference evidence="3 4" key="1">
    <citation type="submission" date="2015-07" db="EMBL/GenBank/DDBJ databases">
        <title>Genome sequencing of Kibdelosporangium phytohabitans.</title>
        <authorList>
            <person name="Qin S."/>
            <person name="Xing K."/>
        </authorList>
    </citation>
    <scope>NUCLEOTIDE SEQUENCE [LARGE SCALE GENOMIC DNA]</scope>
    <source>
        <strain evidence="3 4">KLBMP1111</strain>
    </source>
</reference>
<evidence type="ECO:0000313" key="3">
    <source>
        <dbReference type="EMBL" id="ALG14095.1"/>
    </source>
</evidence>
<keyword evidence="4" id="KW-1185">Reference proteome</keyword>
<evidence type="ECO:0008006" key="5">
    <source>
        <dbReference type="Google" id="ProtNLM"/>
    </source>
</evidence>
<protein>
    <recommendedName>
        <fullName evidence="5">Polysaccharide chain length determinant N-terminal domain-containing protein</fullName>
    </recommendedName>
</protein>
<accession>A0A0N7F5F6</accession>
<dbReference type="STRING" id="860235.AOZ06_50970"/>
<name>A0A0N7F5F6_9PSEU</name>
<evidence type="ECO:0000256" key="2">
    <source>
        <dbReference type="SAM" id="Phobius"/>
    </source>
</evidence>
<dbReference type="EMBL" id="CP012752">
    <property type="protein sequence ID" value="ALG14095.1"/>
    <property type="molecule type" value="Genomic_DNA"/>
</dbReference>
<dbReference type="PANTHER" id="PTHR32309">
    <property type="entry name" value="TYROSINE-PROTEIN KINASE"/>
    <property type="match status" value="1"/>
</dbReference>
<proteinExistence type="predicted"/>
<dbReference type="Proteomes" id="UP000063699">
    <property type="component" value="Chromosome"/>
</dbReference>
<evidence type="ECO:0000313" key="4">
    <source>
        <dbReference type="Proteomes" id="UP000063699"/>
    </source>
</evidence>
<sequence>MRLLKNVAWWQWLLAAGVVVGLLGGVYFSNRLSNAVYTSSSQVLMTGQSDPAQPDTAYASNQYVNQRMTTYAEIAASAQVTGPAAQVLGTDPATLTAQIKAAVAGDTTVLSLQVTGATPEAARRSAVAVTQAFINAVTKLETIPGGPSRVAVNVITDPTTPPARSVPAGWLLIAGGVVGGFVVAVIAILVLRWLYPKRFQVRFERVKSSSAEQTSQMRPVTPPAKPSVS</sequence>
<evidence type="ECO:0000256" key="1">
    <source>
        <dbReference type="SAM" id="MobiDB-lite"/>
    </source>
</evidence>
<feature type="compositionally biased region" description="Pro residues" evidence="1">
    <location>
        <begin position="220"/>
        <end position="229"/>
    </location>
</feature>
<keyword evidence="2" id="KW-0472">Membrane</keyword>
<gene>
    <name evidence="3" type="ORF">AOZ06_50970</name>
</gene>
<keyword evidence="2" id="KW-1133">Transmembrane helix</keyword>
<dbReference type="InterPro" id="IPR050445">
    <property type="entry name" value="Bact_polysacc_biosynth/exp"/>
</dbReference>
<dbReference type="PANTHER" id="PTHR32309:SF13">
    <property type="entry name" value="FERRIC ENTEROBACTIN TRANSPORT PROTEIN FEPE"/>
    <property type="match status" value="1"/>
</dbReference>